<evidence type="ECO:0000313" key="2">
    <source>
        <dbReference type="Proteomes" id="UP000307720"/>
    </source>
</evidence>
<accession>A0AC61R3I2</accession>
<organism evidence="1 2">
    <name type="scientific">Hominisplanchenecus murintestinalis</name>
    <dbReference type="NCBI Taxonomy" id="2941517"/>
    <lineage>
        <taxon>Bacteria</taxon>
        <taxon>Bacillati</taxon>
        <taxon>Bacillota</taxon>
        <taxon>Clostridia</taxon>
        <taxon>Lachnospirales</taxon>
        <taxon>Lachnospiraceae</taxon>
        <taxon>Hominisplanchenecus</taxon>
    </lineage>
</organism>
<sequence length="290" mass="32490">MALNIVKRYLTKNRCYQSGVTSQKIGIQIHTIGTGQDNAEAIAEYWDQSSVDTCVHYCVDAEVPGLVLQFLPESYRSWADAGYGNNNLITIEICESDAIVYTNGALYDVTNFTKFKQDILRGYWTTVELCAHICREYGWNPQAKLPSGLYLISSHDEGRRAGLSSGHVDPTHVWDRFGLTMNGFRADVAFAMGNDGELTIGMKVRLTQGITFRTGVSTESEQAGYVKYTELPKSVQKKCKRLSGNKAKLKKGNVVKIKDLEISWNGDIWIEVKNGWLPVVVKGKYRVERA</sequence>
<evidence type="ECO:0000313" key="1">
    <source>
        <dbReference type="EMBL" id="TGY00621.1"/>
    </source>
</evidence>
<protein>
    <submittedName>
        <fullName evidence="1">N-acetylmuramoyl-L-alanine amidase</fullName>
    </submittedName>
</protein>
<keyword evidence="2" id="KW-1185">Reference proteome</keyword>
<dbReference type="Proteomes" id="UP000307720">
    <property type="component" value="Unassembled WGS sequence"/>
</dbReference>
<gene>
    <name evidence="1" type="ORF">E5357_00110</name>
</gene>
<name>A0AC61R3I2_9FIRM</name>
<comment type="caution">
    <text evidence="1">The sequence shown here is derived from an EMBL/GenBank/DDBJ whole genome shotgun (WGS) entry which is preliminary data.</text>
</comment>
<reference evidence="1" key="1">
    <citation type="submission" date="2019-04" db="EMBL/GenBank/DDBJ databases">
        <title>Microbes associate with the intestines of laboratory mice.</title>
        <authorList>
            <person name="Navarre W."/>
            <person name="Wong E."/>
            <person name="Huang K."/>
            <person name="Tropini C."/>
            <person name="Ng K."/>
            <person name="Yu B."/>
        </authorList>
    </citation>
    <scope>NUCLEOTIDE SEQUENCE</scope>
    <source>
        <strain evidence="1">NM72_1-8</strain>
    </source>
</reference>
<dbReference type="EMBL" id="SRZB01000001">
    <property type="protein sequence ID" value="TGY00621.1"/>
    <property type="molecule type" value="Genomic_DNA"/>
</dbReference>
<proteinExistence type="predicted"/>